<evidence type="ECO:0000256" key="4">
    <source>
        <dbReference type="ARBA" id="ARBA00022989"/>
    </source>
</evidence>
<keyword evidence="8" id="KW-1185">Reference proteome</keyword>
<gene>
    <name evidence="7" type="ORF">RJ640_016479</name>
</gene>
<dbReference type="GO" id="GO:0016020">
    <property type="term" value="C:membrane"/>
    <property type="evidence" value="ECO:0007669"/>
    <property type="project" value="UniProtKB-SubCell"/>
</dbReference>
<dbReference type="PANTHER" id="PTHR46285:SF13">
    <property type="entry name" value="OS02G0167775 PROTEIN"/>
    <property type="match status" value="1"/>
</dbReference>
<accession>A0AA88UK92</accession>
<dbReference type="PANTHER" id="PTHR46285">
    <property type="entry name" value="PROTEINASE INHIBITOR I4, SERPIN (DUF716)-RELATED"/>
    <property type="match status" value="1"/>
</dbReference>
<comment type="subcellular location">
    <subcellularLocation>
        <location evidence="1">Membrane</location>
        <topology evidence="1">Multi-pass membrane protein</topology>
    </subcellularLocation>
</comment>
<sequence length="304" mass="33658">METPQASKPKASMGTFVGHVVPGLVLALLGVWHTINTIRAYHLRGSNNFISRFWYPFKTPLSGLECLELILILSFSIFSIVMQILDFPLLRFSFKLDNFEHATMFLHLAIFSGFTLFAELSHSSGILSGVSGILASSVFSQELFLLHYHSADHVGLEGHYHWLLQIIVFISVMAASAVTSFPSSFPGALVLSVSVLFQGCWFMNMGFMLWVPQFVSQGCVVQLGDANTLGAVICETHEAGMRAKSLANMQFSWILSGILIFMGCICLNFSRKFPPRGQCTEYEQLYSKGADVPVVITGFNQVHP</sequence>
<evidence type="ECO:0000313" key="8">
    <source>
        <dbReference type="Proteomes" id="UP001187471"/>
    </source>
</evidence>
<name>A0AA88UK92_9ASTE</name>
<reference evidence="7" key="1">
    <citation type="submission" date="2022-12" db="EMBL/GenBank/DDBJ databases">
        <title>Draft genome assemblies for two species of Escallonia (Escalloniales).</title>
        <authorList>
            <person name="Chanderbali A."/>
            <person name="Dervinis C."/>
            <person name="Anghel I."/>
            <person name="Soltis D."/>
            <person name="Soltis P."/>
            <person name="Zapata F."/>
        </authorList>
    </citation>
    <scope>NUCLEOTIDE SEQUENCE</scope>
    <source>
        <strain evidence="7">UCBG92.1500</strain>
        <tissue evidence="7">Leaf</tissue>
    </source>
</reference>
<feature type="transmembrane region" description="Helical" evidence="6">
    <location>
        <begin position="188"/>
        <end position="211"/>
    </location>
</feature>
<keyword evidence="5 6" id="KW-0472">Membrane</keyword>
<feature type="transmembrane region" description="Helical" evidence="6">
    <location>
        <begin position="61"/>
        <end position="81"/>
    </location>
</feature>
<dbReference type="Pfam" id="PF04819">
    <property type="entry name" value="DUF716"/>
    <property type="match status" value="1"/>
</dbReference>
<evidence type="ECO:0000256" key="2">
    <source>
        <dbReference type="ARBA" id="ARBA00006948"/>
    </source>
</evidence>
<keyword evidence="4 6" id="KW-1133">Transmembrane helix</keyword>
<dbReference type="EMBL" id="JAVXUO010001883">
    <property type="protein sequence ID" value="KAK2978377.1"/>
    <property type="molecule type" value="Genomic_DNA"/>
</dbReference>
<dbReference type="Proteomes" id="UP001187471">
    <property type="component" value="Unassembled WGS sequence"/>
</dbReference>
<feature type="transmembrane region" description="Helical" evidence="6">
    <location>
        <begin position="20"/>
        <end position="41"/>
    </location>
</feature>
<protein>
    <recommendedName>
        <fullName evidence="9">Transmembrane protein 45B</fullName>
    </recommendedName>
</protein>
<evidence type="ECO:0000313" key="7">
    <source>
        <dbReference type="EMBL" id="KAK2978377.1"/>
    </source>
</evidence>
<evidence type="ECO:0000256" key="1">
    <source>
        <dbReference type="ARBA" id="ARBA00004141"/>
    </source>
</evidence>
<evidence type="ECO:0000256" key="3">
    <source>
        <dbReference type="ARBA" id="ARBA00022692"/>
    </source>
</evidence>
<comment type="caution">
    <text evidence="7">The sequence shown here is derived from an EMBL/GenBank/DDBJ whole genome shotgun (WGS) entry which is preliminary data.</text>
</comment>
<proteinExistence type="inferred from homology"/>
<evidence type="ECO:0008006" key="9">
    <source>
        <dbReference type="Google" id="ProtNLM"/>
    </source>
</evidence>
<dbReference type="InterPro" id="IPR006904">
    <property type="entry name" value="DUF716"/>
</dbReference>
<organism evidence="7 8">
    <name type="scientific">Escallonia rubra</name>
    <dbReference type="NCBI Taxonomy" id="112253"/>
    <lineage>
        <taxon>Eukaryota</taxon>
        <taxon>Viridiplantae</taxon>
        <taxon>Streptophyta</taxon>
        <taxon>Embryophyta</taxon>
        <taxon>Tracheophyta</taxon>
        <taxon>Spermatophyta</taxon>
        <taxon>Magnoliopsida</taxon>
        <taxon>eudicotyledons</taxon>
        <taxon>Gunneridae</taxon>
        <taxon>Pentapetalae</taxon>
        <taxon>asterids</taxon>
        <taxon>campanulids</taxon>
        <taxon>Escalloniales</taxon>
        <taxon>Escalloniaceae</taxon>
        <taxon>Escallonia</taxon>
    </lineage>
</organism>
<dbReference type="AlphaFoldDB" id="A0AA88UK92"/>
<feature type="transmembrane region" description="Helical" evidence="6">
    <location>
        <begin position="125"/>
        <end position="148"/>
    </location>
</feature>
<evidence type="ECO:0000256" key="5">
    <source>
        <dbReference type="ARBA" id="ARBA00023136"/>
    </source>
</evidence>
<feature type="transmembrane region" description="Helical" evidence="6">
    <location>
        <begin position="251"/>
        <end position="269"/>
    </location>
</feature>
<keyword evidence="3 6" id="KW-0812">Transmembrane</keyword>
<feature type="transmembrane region" description="Helical" evidence="6">
    <location>
        <begin position="101"/>
        <end position="118"/>
    </location>
</feature>
<feature type="transmembrane region" description="Helical" evidence="6">
    <location>
        <begin position="160"/>
        <end position="181"/>
    </location>
</feature>
<comment type="similarity">
    <text evidence="2">Belongs to the TMEM45 family.</text>
</comment>
<evidence type="ECO:0000256" key="6">
    <source>
        <dbReference type="SAM" id="Phobius"/>
    </source>
</evidence>